<feature type="compositionally biased region" description="Low complexity" evidence="1">
    <location>
        <begin position="294"/>
        <end position="310"/>
    </location>
</feature>
<feature type="compositionally biased region" description="Polar residues" evidence="1">
    <location>
        <begin position="112"/>
        <end position="130"/>
    </location>
</feature>
<organism evidence="2 3">
    <name type="scientific">Tulasnella calospora MUT 4182</name>
    <dbReference type="NCBI Taxonomy" id="1051891"/>
    <lineage>
        <taxon>Eukaryota</taxon>
        <taxon>Fungi</taxon>
        <taxon>Dikarya</taxon>
        <taxon>Basidiomycota</taxon>
        <taxon>Agaricomycotina</taxon>
        <taxon>Agaricomycetes</taxon>
        <taxon>Cantharellales</taxon>
        <taxon>Tulasnellaceae</taxon>
        <taxon>Tulasnella</taxon>
    </lineage>
</organism>
<keyword evidence="3" id="KW-1185">Reference proteome</keyword>
<feature type="compositionally biased region" description="Basic and acidic residues" evidence="1">
    <location>
        <begin position="155"/>
        <end position="185"/>
    </location>
</feature>
<feature type="compositionally biased region" description="Low complexity" evidence="1">
    <location>
        <begin position="850"/>
        <end position="860"/>
    </location>
</feature>
<reference evidence="2 3" key="1">
    <citation type="submission" date="2014-04" db="EMBL/GenBank/DDBJ databases">
        <authorList>
            <consortium name="DOE Joint Genome Institute"/>
            <person name="Kuo A."/>
            <person name="Girlanda M."/>
            <person name="Perotto S."/>
            <person name="Kohler A."/>
            <person name="Nagy L.G."/>
            <person name="Floudas D."/>
            <person name="Copeland A."/>
            <person name="Barry K.W."/>
            <person name="Cichocki N."/>
            <person name="Veneault-Fourrey C."/>
            <person name="LaButti K."/>
            <person name="Lindquist E.A."/>
            <person name="Lipzen A."/>
            <person name="Lundell T."/>
            <person name="Morin E."/>
            <person name="Murat C."/>
            <person name="Sun H."/>
            <person name="Tunlid A."/>
            <person name="Henrissat B."/>
            <person name="Grigoriev I.V."/>
            <person name="Hibbett D.S."/>
            <person name="Martin F."/>
            <person name="Nordberg H.P."/>
            <person name="Cantor M.N."/>
            <person name="Hua S.X."/>
        </authorList>
    </citation>
    <scope>NUCLEOTIDE SEQUENCE [LARGE SCALE GENOMIC DNA]</scope>
    <source>
        <strain evidence="2 3">MUT 4182</strain>
    </source>
</reference>
<gene>
    <name evidence="2" type="ORF">M407DRAFT_23019</name>
</gene>
<feature type="compositionally biased region" description="Low complexity" evidence="1">
    <location>
        <begin position="43"/>
        <end position="61"/>
    </location>
</feature>
<feature type="compositionally biased region" description="Polar residues" evidence="1">
    <location>
        <begin position="84"/>
        <end position="105"/>
    </location>
</feature>
<accession>A0A0C3QLV8</accession>
<feature type="region of interest" description="Disordered" evidence="1">
    <location>
        <begin position="1"/>
        <end position="345"/>
    </location>
</feature>
<feature type="compositionally biased region" description="Pro residues" evidence="1">
    <location>
        <begin position="458"/>
        <end position="487"/>
    </location>
</feature>
<dbReference type="OrthoDB" id="3269842at2759"/>
<feature type="compositionally biased region" description="Basic and acidic residues" evidence="1">
    <location>
        <begin position="71"/>
        <end position="81"/>
    </location>
</feature>
<name>A0A0C3QLV8_9AGAM</name>
<feature type="compositionally biased region" description="Low complexity" evidence="1">
    <location>
        <begin position="795"/>
        <end position="813"/>
    </location>
</feature>
<dbReference type="EMBL" id="KN823004">
    <property type="protein sequence ID" value="KIO27704.1"/>
    <property type="molecule type" value="Genomic_DNA"/>
</dbReference>
<dbReference type="AlphaFoldDB" id="A0A0C3QLV8"/>
<feature type="region of interest" description="Disordered" evidence="1">
    <location>
        <begin position="455"/>
        <end position="909"/>
    </location>
</feature>
<feature type="compositionally biased region" description="Polar residues" evidence="1">
    <location>
        <begin position="190"/>
        <end position="200"/>
    </location>
</feature>
<proteinExistence type="predicted"/>
<feature type="compositionally biased region" description="Basic and acidic residues" evidence="1">
    <location>
        <begin position="722"/>
        <end position="731"/>
    </location>
</feature>
<feature type="compositionally biased region" description="Basic and acidic residues" evidence="1">
    <location>
        <begin position="603"/>
        <end position="618"/>
    </location>
</feature>
<evidence type="ECO:0000256" key="1">
    <source>
        <dbReference type="SAM" id="MobiDB-lite"/>
    </source>
</evidence>
<feature type="compositionally biased region" description="Basic and acidic residues" evidence="1">
    <location>
        <begin position="253"/>
        <end position="264"/>
    </location>
</feature>
<feature type="compositionally biased region" description="Polar residues" evidence="1">
    <location>
        <begin position="539"/>
        <end position="553"/>
    </location>
</feature>
<feature type="compositionally biased region" description="Polar residues" evidence="1">
    <location>
        <begin position="818"/>
        <end position="833"/>
    </location>
</feature>
<feature type="compositionally biased region" description="Low complexity" evidence="1">
    <location>
        <begin position="565"/>
        <end position="592"/>
    </location>
</feature>
<reference evidence="3" key="2">
    <citation type="submission" date="2015-01" db="EMBL/GenBank/DDBJ databases">
        <title>Evolutionary Origins and Diversification of the Mycorrhizal Mutualists.</title>
        <authorList>
            <consortium name="DOE Joint Genome Institute"/>
            <consortium name="Mycorrhizal Genomics Consortium"/>
            <person name="Kohler A."/>
            <person name="Kuo A."/>
            <person name="Nagy L.G."/>
            <person name="Floudas D."/>
            <person name="Copeland A."/>
            <person name="Barry K.W."/>
            <person name="Cichocki N."/>
            <person name="Veneault-Fourrey C."/>
            <person name="LaButti K."/>
            <person name="Lindquist E.A."/>
            <person name="Lipzen A."/>
            <person name="Lundell T."/>
            <person name="Morin E."/>
            <person name="Murat C."/>
            <person name="Riley R."/>
            <person name="Ohm R."/>
            <person name="Sun H."/>
            <person name="Tunlid A."/>
            <person name="Henrissat B."/>
            <person name="Grigoriev I.V."/>
            <person name="Hibbett D.S."/>
            <person name="Martin F."/>
        </authorList>
    </citation>
    <scope>NUCLEOTIDE SEQUENCE [LARGE SCALE GENOMIC DNA]</scope>
    <source>
        <strain evidence="3">MUT 4182</strain>
    </source>
</reference>
<feature type="compositionally biased region" description="Polar residues" evidence="1">
    <location>
        <begin position="744"/>
        <end position="756"/>
    </location>
</feature>
<dbReference type="HOGENOM" id="CLU_013867_0_0_1"/>
<sequence>MSFNGSYYDPSMLSTDSASERSGRPAGPRRNTGSSIPPPRPLGLPEGRSPPGSAQSSVSGRPRSRSPLRKSFTDDADRQFPDARSSTRGSIDSSRPSLSDFTSSLLKVGSNMMGSSATTSNASGRQSPNKVTRKPVPQSPSSVLSRLTDAELEEEALRDKEASRLEAERILTQEAEHRRRAEERMLASLRPSNGSETSAVSPVGSYSDLPPTNGHVTPRKESGTSGSGWMSALAKKLTPTKDLTPAQQLINDTKAKDKEQEKGQKRAAKDKRKSQPGTPEPKNTDPAYLNLTQPIAIPSRSSPSAYSPLPGGSPGRMSLNTGYSGPMTPTPQRTHGPPGSSPILGPTEPTPLYAVFNPQGTLDIPVTLLTVAKRFEKLEKWTVSHVRALEERMKDVEKYLIDRESEEKPDSLARKQLEDIKKEMTNLQILLLETHTDLTELKNTPPVIHQTTVVQQVAPPPPQPQPQPSPSPPSSQPSPRLPAPEPKTPAKAQAPLPEEEAPVMKPVRRNVTGESITPSRSLPQPPRPASAAPAAFGGRTTNGHGSPSISGTPPLNAKPSRSRLPYPSGDYTSSSSGFSQPGSPSQFSSPGQVRRQTTGGTPSHDRSGSDYSIPERYRSPSPPAPHRQQGSYELAPPTTPSNASSTARATSKSPSPTPRKRYTVALSGRDDVPSPNNATRAEGEVQRALFSDSPGGSRPHSLEENGEMVGMFDFSPLVIGKHGREGSDRTDITATPPNREETQSPDPTIGGTSITLSRLPASPPPGSGRTMSPKPSLGRPRSLYSINSFSPSLKTVSSPQTVPSTQTSPRTPSLRARAQSTFTSLDSVSSELNGKSPALGAPAQLERQGRPTTTTTPNGRPTHKRAQSQGIGLGINTRDVDTVNDGGPRSAMPAASKRQSTIVTPSGQPFVDPLVIRKKSKTNLQSTTVAAPNVLKKNPGSKIPVGQLVAFFDEKQGQ</sequence>
<evidence type="ECO:0000313" key="2">
    <source>
        <dbReference type="EMBL" id="KIO27704.1"/>
    </source>
</evidence>
<feature type="compositionally biased region" description="Polar residues" evidence="1">
    <location>
        <begin position="784"/>
        <end position="794"/>
    </location>
</feature>
<dbReference type="Proteomes" id="UP000054248">
    <property type="component" value="Unassembled WGS sequence"/>
</dbReference>
<protein>
    <submittedName>
        <fullName evidence="2">Uncharacterized protein</fullName>
    </submittedName>
</protein>
<feature type="compositionally biased region" description="Polar residues" evidence="1">
    <location>
        <begin position="640"/>
        <end position="654"/>
    </location>
</feature>
<feature type="compositionally biased region" description="Basic residues" evidence="1">
    <location>
        <begin position="265"/>
        <end position="274"/>
    </location>
</feature>
<feature type="compositionally biased region" description="Polar residues" evidence="1">
    <location>
        <begin position="897"/>
        <end position="907"/>
    </location>
</feature>
<evidence type="ECO:0000313" key="3">
    <source>
        <dbReference type="Proteomes" id="UP000054248"/>
    </source>
</evidence>